<dbReference type="PANTHER" id="PTHR14898">
    <property type="entry name" value="ENHANCER OF POLYCOMB"/>
    <property type="match status" value="1"/>
</dbReference>
<feature type="transmembrane region" description="Helical" evidence="8">
    <location>
        <begin position="682"/>
        <end position="707"/>
    </location>
</feature>
<sequence length="1597" mass="177819">MENSGGKSGGAEISRKARSLDLQSLYKSTVSVKQGNNKRKSGVVCDEGEVRKKRRKSRKEVSLSSLEQAGEKSRNSLGEVYGDGSKSDSANSGKLKSGLSQNLDSSSRFNSISLSLNDSANVIRIPKRRRGFVGRSKFERNQVLRSLGTSSGRVGGSVEQTAKVNGECKKIKGDQVSKSLGFSDGNVSSADQIAKLTDDSAGKIVSPKVKGKTGSDDPKENRTSRVNSAQRLKKEDGQLVVSNGDASSKKRRSNHRKRKDLASGSESLAKKVEPLANSSKDIQDSSQDEDEENLEQNAARMLSSRFDPSCTGFPSNSSFLGSPSTNGLSFFATSGRDADRLTGLESASADTDSRILRPRRSHKEKGFRKRRHFYEILFKDLDAYWMLNRKIKVFWPLDESWYYGIVNNYDPERNLHHIKYDDRDEEWINLQNERFKLLLFPSEIPRKIETKREATGNKHDTNGKGDLATDDDSLIGSYMDSEPIITWLASARRVKASPGDSKRLKTSHITSNSVSLVLSTNTSDAHGSLDMGSSERDVNKSSNSAFPDGYIDTRRAKKSVLEGTSSSTDSKSPVVYFRRRFHKKDKGLFDSPDGNNAHGCTPVSVNAIAPAVHGFHAYNVYDISLGYMDSEGLLWSVDNSGLLKLTVRLVESKQFRFELGSSVPVPRYIGAENSWLLHTMLLLHYGTVAVQAVTFIFLVLTVFINLLNRGKHVGMQMPVTSISNFLCLSARLITSRHWKVVVITQVLVTGSLQHLRFQGKKSMKGIMPIGAFKEACGVAMNQASSNSDAKHKLFLPFGLSFSAAPTFFLSLHLKLLMDKSVACISLPGSVPDITSQGNPETSLREAGSSERLLCAKSQLGIDAISECNGVGLVNSSQNNGNLSIVGTSACSSDPGENSRDVIELPQKSGGNSLEPGKFITSPQPMVAKDHVSVGMSDSKIYSSLTGLHVAIPLFDQVERSGDGKTPSSTRSSDLVWNMSDAIVRSPNPTGPRSIWHHNRNSVSSSFGNTSPLWPNGKTHFIRNGFGNGPKKPRTQVQYTLPSDVSDFSSKHKTHSQRGLPYRRIRKANEKWTLKDTRNSHRNLEFWACDANVLITIGDRGWRESGARVVLELADHNEWKLAVKLTGSTKYSYKAHQFLQPGSTNRYTHAMMWKGGKDWVLEFPDRSQWMLFKEMHEECYNRNLRAASVKNIPIPGVRLIEESDDNGIELPFIRSSPTYFEQIETDADMAMDPSRILYDMDSDDEQWISQNKCEKISEELFEKTMDMFEKVAYSKQRDSFTSDDIEKLMVEIGAMEAVKVIYEHWQLKRQRKGMPLIRHLQPPLWERYEQQLKDWEHAMAKVNPALSDGCREKASSMEKPPLFAFCLKPRGLEVPHKGSKQRSHRKFPVSGHSHTVQGDQDGFHAFGRRSNGFAFGDEKFIYLGNGHDSSDASPSFQTSRVFSPQDASGSAYFSLSNDWSEWNHPKLHRNKSKNGTFLSPNSPQMVPSYNQRPIGKKNGAHRWNMRLPEWPSQKHYQLEGSLRHGIEQLDGLELDEFRLRDASGAAQHALNMAKLKREKAQRLLYRADLAIHKAVVALMTADAVKASAEESNGIGDSD</sequence>
<dbReference type="InterPro" id="IPR019542">
    <property type="entry name" value="Enhancer_polycomb-like_N"/>
</dbReference>
<dbReference type="GO" id="GO:0006357">
    <property type="term" value="P:regulation of transcription by RNA polymerase II"/>
    <property type="evidence" value="ECO:0007669"/>
    <property type="project" value="InterPro"/>
</dbReference>
<evidence type="ECO:0000313" key="10">
    <source>
        <dbReference type="EMBL" id="GFS35386.1"/>
    </source>
</evidence>
<dbReference type="InterPro" id="IPR002999">
    <property type="entry name" value="Tudor"/>
</dbReference>
<evidence type="ECO:0000256" key="2">
    <source>
        <dbReference type="ARBA" id="ARBA00008035"/>
    </source>
</evidence>
<dbReference type="Gene3D" id="2.30.30.140">
    <property type="match status" value="1"/>
</dbReference>
<dbReference type="InterPro" id="IPR024943">
    <property type="entry name" value="Enhancer_polycomb"/>
</dbReference>
<proteinExistence type="inferred from homology"/>
<reference evidence="11" key="1">
    <citation type="submission" date="2019-07" db="EMBL/GenBank/DDBJ databases">
        <title>De Novo Assembly of kiwifruit Actinidia rufa.</title>
        <authorList>
            <person name="Sugita-Konishi S."/>
            <person name="Sato K."/>
            <person name="Mori E."/>
            <person name="Abe Y."/>
            <person name="Kisaki G."/>
            <person name="Hamano K."/>
            <person name="Suezawa K."/>
            <person name="Otani M."/>
            <person name="Fukuda T."/>
            <person name="Manabe T."/>
            <person name="Gomi K."/>
            <person name="Tabuchi M."/>
            <person name="Akimitsu K."/>
            <person name="Kataoka I."/>
        </authorList>
    </citation>
    <scope>NUCLEOTIDE SEQUENCE [LARGE SCALE GENOMIC DNA]</scope>
    <source>
        <strain evidence="11">cv. Fuchu</strain>
    </source>
</reference>
<evidence type="ECO:0000313" key="11">
    <source>
        <dbReference type="Proteomes" id="UP000585474"/>
    </source>
</evidence>
<feature type="region of interest" description="Disordered" evidence="7">
    <location>
        <begin position="29"/>
        <end position="106"/>
    </location>
</feature>
<dbReference type="GO" id="GO:0005634">
    <property type="term" value="C:nucleus"/>
    <property type="evidence" value="ECO:0007669"/>
    <property type="project" value="UniProtKB-SubCell"/>
</dbReference>
<feature type="transmembrane region" description="Helical" evidence="8">
    <location>
        <begin position="793"/>
        <end position="813"/>
    </location>
</feature>
<evidence type="ECO:0000256" key="3">
    <source>
        <dbReference type="ARBA" id="ARBA00023015"/>
    </source>
</evidence>
<dbReference type="CDD" id="cd20404">
    <property type="entry name" value="Tudor_Agenet_AtEML-like"/>
    <property type="match status" value="1"/>
</dbReference>
<keyword evidence="8" id="KW-0472">Membrane</keyword>
<organism evidence="10 11">
    <name type="scientific">Actinidia rufa</name>
    <dbReference type="NCBI Taxonomy" id="165716"/>
    <lineage>
        <taxon>Eukaryota</taxon>
        <taxon>Viridiplantae</taxon>
        <taxon>Streptophyta</taxon>
        <taxon>Embryophyta</taxon>
        <taxon>Tracheophyta</taxon>
        <taxon>Spermatophyta</taxon>
        <taxon>Magnoliopsida</taxon>
        <taxon>eudicotyledons</taxon>
        <taxon>Gunneridae</taxon>
        <taxon>Pentapetalae</taxon>
        <taxon>asterids</taxon>
        <taxon>Ericales</taxon>
        <taxon>Actinidiaceae</taxon>
        <taxon>Actinidia</taxon>
    </lineage>
</organism>
<feature type="region of interest" description="Disordered" evidence="7">
    <location>
        <begin position="1373"/>
        <end position="1401"/>
    </location>
</feature>
<keyword evidence="3 6" id="KW-0805">Transcription regulation</keyword>
<protein>
    <recommendedName>
        <fullName evidence="6">Enhancer of polycomb-like protein</fullName>
    </recommendedName>
</protein>
<evidence type="ECO:0000256" key="5">
    <source>
        <dbReference type="ARBA" id="ARBA00023242"/>
    </source>
</evidence>
<feature type="domain" description="Tudor" evidence="9">
    <location>
        <begin position="383"/>
        <end position="441"/>
    </location>
</feature>
<gene>
    <name evidence="10" type="ORF">Acr_00g0039470</name>
</gene>
<keyword evidence="8" id="KW-0812">Transmembrane</keyword>
<keyword evidence="11" id="KW-1185">Reference proteome</keyword>
<dbReference type="EMBL" id="BJWL01000227">
    <property type="protein sequence ID" value="GFS35386.1"/>
    <property type="molecule type" value="Genomic_DNA"/>
</dbReference>
<feature type="region of interest" description="Disordered" evidence="7">
    <location>
        <begin position="196"/>
        <end position="295"/>
    </location>
</feature>
<evidence type="ECO:0000256" key="7">
    <source>
        <dbReference type="SAM" id="MobiDB-lite"/>
    </source>
</evidence>
<evidence type="ECO:0000256" key="6">
    <source>
        <dbReference type="RuleBase" id="RU361124"/>
    </source>
</evidence>
<evidence type="ECO:0000256" key="1">
    <source>
        <dbReference type="ARBA" id="ARBA00004123"/>
    </source>
</evidence>
<evidence type="ECO:0000256" key="8">
    <source>
        <dbReference type="SAM" id="Phobius"/>
    </source>
</evidence>
<accession>A0A7J0DHR7</accession>
<keyword evidence="5 6" id="KW-0539">Nucleus</keyword>
<evidence type="ECO:0000256" key="4">
    <source>
        <dbReference type="ARBA" id="ARBA00023163"/>
    </source>
</evidence>
<feature type="compositionally biased region" description="Basic residues" evidence="7">
    <location>
        <begin position="1376"/>
        <end position="1386"/>
    </location>
</feature>
<comment type="subcellular location">
    <subcellularLocation>
        <location evidence="1 6">Nucleus</location>
    </subcellularLocation>
</comment>
<dbReference type="OrthoDB" id="435275at2759"/>
<dbReference type="Pfam" id="PF10513">
    <property type="entry name" value="EPL1"/>
    <property type="match status" value="1"/>
</dbReference>
<dbReference type="GO" id="GO:0035267">
    <property type="term" value="C:NuA4 histone acetyltransferase complex"/>
    <property type="evidence" value="ECO:0007669"/>
    <property type="project" value="InterPro"/>
</dbReference>
<dbReference type="SMART" id="SM00333">
    <property type="entry name" value="TUDOR"/>
    <property type="match status" value="1"/>
</dbReference>
<feature type="compositionally biased region" description="Basic residues" evidence="7">
    <location>
        <begin position="249"/>
        <end position="259"/>
    </location>
</feature>
<keyword evidence="8" id="KW-1133">Transmembrane helix</keyword>
<feature type="region of interest" description="Disordered" evidence="7">
    <location>
        <begin position="525"/>
        <end position="549"/>
    </location>
</feature>
<comment type="caution">
    <text evidence="10">The sequence shown here is derived from an EMBL/GenBank/DDBJ whole genome shotgun (WGS) entry which is preliminary data.</text>
</comment>
<feature type="compositionally biased region" description="Polar residues" evidence="7">
    <location>
        <begin position="87"/>
        <end position="101"/>
    </location>
</feature>
<comment type="similarity">
    <text evidence="2 6">Belongs to the enhancer of polycomb family.</text>
</comment>
<name>A0A7J0DHR7_9ERIC</name>
<dbReference type="Proteomes" id="UP000585474">
    <property type="component" value="Unassembled WGS sequence"/>
</dbReference>
<evidence type="ECO:0000259" key="9">
    <source>
        <dbReference type="SMART" id="SM00333"/>
    </source>
</evidence>
<keyword evidence="4 6" id="KW-0804">Transcription</keyword>
<feature type="compositionally biased region" description="Basic and acidic residues" evidence="7">
    <location>
        <begin position="213"/>
        <end position="223"/>
    </location>
</feature>